<protein>
    <submittedName>
        <fullName evidence="2">Ankyrin repeat protein 1</fullName>
    </submittedName>
    <submittedName>
        <fullName evidence="3">Ankyrin_repeat protein 1</fullName>
    </submittedName>
</protein>
<evidence type="ECO:0000313" key="3">
    <source>
        <dbReference type="EMBL" id="CAL5977275.1"/>
    </source>
</evidence>
<proteinExistence type="predicted"/>
<gene>
    <name evidence="3" type="ORF">HINF_LOCUS4217</name>
    <name evidence="2" type="ORF">HINF_LOCUS6655</name>
</gene>
<dbReference type="SUPFAM" id="SSF48403">
    <property type="entry name" value="Ankyrin repeat"/>
    <property type="match status" value="1"/>
</dbReference>
<sequence length="283" mass="32447">MCKQKSDWFIAAQTGNLEYVKKNIQKNIQTYDRRESDFEAEVFNGFSALHYACFNRYIDLVRLLLPFESTLETKQQVGIDAPGFCMSGKLRVPPGLNCLQLSILAGNVQIIELIMNYLKAEPDVYSVFVNSCTPYPQFSVFSICAMCGFDACVDIMQNSQFVQEVMIDYADDCAPLFTATAFGKLKSLQALSQLQQNPNYAKFIDRMLLKRDSNNMTPIDLAKEPKDQKRFKITDEEHNLIIETVIKMSKEAFERVKRSCDIYLKQIGISYLQSQTEDEVFQE</sequence>
<evidence type="ECO:0000256" key="1">
    <source>
        <dbReference type="PROSITE-ProRule" id="PRU00023"/>
    </source>
</evidence>
<dbReference type="EMBL" id="CATOUU010000171">
    <property type="protein sequence ID" value="CAI9919010.1"/>
    <property type="molecule type" value="Genomic_DNA"/>
</dbReference>
<feature type="repeat" description="ANK" evidence="1">
    <location>
        <begin position="44"/>
        <end position="76"/>
    </location>
</feature>
<evidence type="ECO:0000313" key="4">
    <source>
        <dbReference type="Proteomes" id="UP001642409"/>
    </source>
</evidence>
<name>A0AA86NG55_9EUKA</name>
<dbReference type="PROSITE" id="PS50088">
    <property type="entry name" value="ANK_REPEAT"/>
    <property type="match status" value="1"/>
</dbReference>
<keyword evidence="1" id="KW-0040">ANK repeat</keyword>
<dbReference type="EMBL" id="CAXDID020000008">
    <property type="protein sequence ID" value="CAL5977275.1"/>
    <property type="molecule type" value="Genomic_DNA"/>
</dbReference>
<dbReference type="Pfam" id="PF12796">
    <property type="entry name" value="Ank_2"/>
    <property type="match status" value="1"/>
</dbReference>
<dbReference type="InterPro" id="IPR002110">
    <property type="entry name" value="Ankyrin_rpt"/>
</dbReference>
<keyword evidence="4" id="KW-1185">Reference proteome</keyword>
<organism evidence="2">
    <name type="scientific">Hexamita inflata</name>
    <dbReference type="NCBI Taxonomy" id="28002"/>
    <lineage>
        <taxon>Eukaryota</taxon>
        <taxon>Metamonada</taxon>
        <taxon>Diplomonadida</taxon>
        <taxon>Hexamitidae</taxon>
        <taxon>Hexamitinae</taxon>
        <taxon>Hexamita</taxon>
    </lineage>
</organism>
<evidence type="ECO:0000313" key="2">
    <source>
        <dbReference type="EMBL" id="CAI9919010.1"/>
    </source>
</evidence>
<dbReference type="InterPro" id="IPR036770">
    <property type="entry name" value="Ankyrin_rpt-contain_sf"/>
</dbReference>
<reference evidence="3 4" key="2">
    <citation type="submission" date="2024-07" db="EMBL/GenBank/DDBJ databases">
        <authorList>
            <person name="Akdeniz Z."/>
        </authorList>
    </citation>
    <scope>NUCLEOTIDE SEQUENCE [LARGE SCALE GENOMIC DNA]</scope>
</reference>
<dbReference type="PROSITE" id="PS50297">
    <property type="entry name" value="ANK_REP_REGION"/>
    <property type="match status" value="1"/>
</dbReference>
<dbReference type="AlphaFoldDB" id="A0AA86NG55"/>
<reference evidence="2" key="1">
    <citation type="submission" date="2023-06" db="EMBL/GenBank/DDBJ databases">
        <authorList>
            <person name="Kurt Z."/>
        </authorList>
    </citation>
    <scope>NUCLEOTIDE SEQUENCE</scope>
</reference>
<dbReference type="Gene3D" id="1.25.40.20">
    <property type="entry name" value="Ankyrin repeat-containing domain"/>
    <property type="match status" value="1"/>
</dbReference>
<comment type="caution">
    <text evidence="2">The sequence shown here is derived from an EMBL/GenBank/DDBJ whole genome shotgun (WGS) entry which is preliminary data.</text>
</comment>
<dbReference type="Proteomes" id="UP001642409">
    <property type="component" value="Unassembled WGS sequence"/>
</dbReference>
<accession>A0AA86NG55</accession>
<dbReference type="SMART" id="SM00248">
    <property type="entry name" value="ANK"/>
    <property type="match status" value="3"/>
</dbReference>